<dbReference type="PANTHER" id="PTHR46910:SF3">
    <property type="entry name" value="HALOTOLERANCE PROTEIN 9-RELATED"/>
    <property type="match status" value="1"/>
</dbReference>
<dbReference type="GO" id="GO:0003677">
    <property type="term" value="F:DNA binding"/>
    <property type="evidence" value="ECO:0007669"/>
    <property type="project" value="UniProtKB-KW"/>
</dbReference>
<dbReference type="PANTHER" id="PTHR46910">
    <property type="entry name" value="TRANSCRIPTION FACTOR PDR1"/>
    <property type="match status" value="1"/>
</dbReference>
<keyword evidence="2" id="KW-0479">Metal-binding</keyword>
<evidence type="ECO:0000256" key="1">
    <source>
        <dbReference type="ARBA" id="ARBA00004123"/>
    </source>
</evidence>
<evidence type="ECO:0000259" key="6">
    <source>
        <dbReference type="PROSITE" id="PS50048"/>
    </source>
</evidence>
<dbReference type="SMART" id="SM00066">
    <property type="entry name" value="GAL4"/>
    <property type="match status" value="1"/>
</dbReference>
<dbReference type="GO" id="GO:0000981">
    <property type="term" value="F:DNA-binding transcription factor activity, RNA polymerase II-specific"/>
    <property type="evidence" value="ECO:0007669"/>
    <property type="project" value="InterPro"/>
</dbReference>
<reference evidence="7 8" key="1">
    <citation type="submission" date="2023-10" db="EMBL/GenBank/DDBJ databases">
        <title>Draft genome sequence of Xylaria bambusicola isolate GMP-LS, the root and basal stem rot pathogen of sugarcane in Indonesia.</title>
        <authorList>
            <person name="Selvaraj P."/>
            <person name="Muralishankar V."/>
            <person name="Muruganantham S."/>
            <person name="Sp S."/>
            <person name="Haryani S."/>
            <person name="Lau K.J.X."/>
            <person name="Naqvi N.I."/>
        </authorList>
    </citation>
    <scope>NUCLEOTIDE SEQUENCE [LARGE SCALE GENOMIC DNA]</scope>
    <source>
        <strain evidence="7">GMP-LS</strain>
    </source>
</reference>
<keyword evidence="8" id="KW-1185">Reference proteome</keyword>
<keyword evidence="4" id="KW-0539">Nucleus</keyword>
<keyword evidence="5" id="KW-0175">Coiled coil</keyword>
<dbReference type="InterPro" id="IPR050987">
    <property type="entry name" value="AtrR-like"/>
</dbReference>
<dbReference type="CDD" id="cd12148">
    <property type="entry name" value="fungal_TF_MHR"/>
    <property type="match status" value="1"/>
</dbReference>
<dbReference type="InterPro" id="IPR036864">
    <property type="entry name" value="Zn2-C6_fun-type_DNA-bd_sf"/>
</dbReference>
<dbReference type="InterPro" id="IPR001138">
    <property type="entry name" value="Zn2Cys6_DnaBD"/>
</dbReference>
<dbReference type="CDD" id="cd00067">
    <property type="entry name" value="GAL4"/>
    <property type="match status" value="1"/>
</dbReference>
<feature type="domain" description="Zn(2)-C6 fungal-type" evidence="6">
    <location>
        <begin position="36"/>
        <end position="66"/>
    </location>
</feature>
<comment type="caution">
    <text evidence="7">The sequence shown here is derived from an EMBL/GenBank/DDBJ whole genome shotgun (WGS) entry which is preliminary data.</text>
</comment>
<name>A0AAN7UHD2_9PEZI</name>
<accession>A0AAN7UHD2</accession>
<evidence type="ECO:0000256" key="5">
    <source>
        <dbReference type="SAM" id="Coils"/>
    </source>
</evidence>
<keyword evidence="3" id="KW-0238">DNA-binding</keyword>
<sequence length="699" mass="77895">MRSIFKTSCIFAQYSPDRTNPTTSMTVATSVPLGLACEACRKAKSKCDGTRPRCLACASKHKLCVFRGEEGQSEKGILNARIEEAQSREVALNAQIELLQQRIQELQAGRTGDIEPAKLDEPTQASAIQIAQNSTELAIPSAPLTRRAIDGFFSCSGKLFHVFSQAQVTHIADSVFEERGSKGEDRKADIASLMAVAAVGSQYMNTTMDDKVQETFYSVAKIYLDAVIMRRPLEGVKVCTLLCMYNVFGKATVSLAYADAGLGMCDRFGLHCPRRQIDGIEDSAWIDYRKAWRTLIFLSTWLSATLGYKTGNDQALRRMITLSELHIDEQAGISEVVQTEMTKIAVLKARILHMHLAFKYLTPESLNSMIRDLQDCCPNELQLQNLSGQDLSYEVRRSIYHVHLLYLGAHMLLFRRLVAENTQSLGRNPGRNPKLWHPSNELLSRQCPSALIAASMSARIFKLLLDENGIFQRCCYTSCIIIMHNILTNLVSLKIKSYEDELKDTRLCLETLTYCGAADPVASRFLDKAQGIYNSLIDHIEKLTEVLKDSRQEPVAMVDSSAGSGTTGNLAEETLQDGNTQAINSVPGVLSASYQRSVEDLSYDLLELLCRPFGDPSNRRDSKESLAATHKSDPSRYEHPVLVERLEWDFEDSTPFRWNPEVLGLGNIDNGRSEEGEVSAQDTQAMNRFLDSTHPNGWA</sequence>
<dbReference type="EMBL" id="JAWHQM010000006">
    <property type="protein sequence ID" value="KAK5627723.1"/>
    <property type="molecule type" value="Genomic_DNA"/>
</dbReference>
<organism evidence="7 8">
    <name type="scientific">Xylaria bambusicola</name>
    <dbReference type="NCBI Taxonomy" id="326684"/>
    <lineage>
        <taxon>Eukaryota</taxon>
        <taxon>Fungi</taxon>
        <taxon>Dikarya</taxon>
        <taxon>Ascomycota</taxon>
        <taxon>Pezizomycotina</taxon>
        <taxon>Sordariomycetes</taxon>
        <taxon>Xylariomycetidae</taxon>
        <taxon>Xylariales</taxon>
        <taxon>Xylariaceae</taxon>
        <taxon>Xylaria</taxon>
    </lineage>
</organism>
<evidence type="ECO:0000313" key="8">
    <source>
        <dbReference type="Proteomes" id="UP001305414"/>
    </source>
</evidence>
<dbReference type="GO" id="GO:0008270">
    <property type="term" value="F:zinc ion binding"/>
    <property type="evidence" value="ECO:0007669"/>
    <property type="project" value="InterPro"/>
</dbReference>
<proteinExistence type="predicted"/>
<dbReference type="Pfam" id="PF00172">
    <property type="entry name" value="Zn_clus"/>
    <property type="match status" value="1"/>
</dbReference>
<protein>
    <recommendedName>
        <fullName evidence="6">Zn(2)-C6 fungal-type domain-containing protein</fullName>
    </recommendedName>
</protein>
<evidence type="ECO:0000256" key="2">
    <source>
        <dbReference type="ARBA" id="ARBA00022723"/>
    </source>
</evidence>
<dbReference type="GO" id="GO:0005634">
    <property type="term" value="C:nucleus"/>
    <property type="evidence" value="ECO:0007669"/>
    <property type="project" value="UniProtKB-SubCell"/>
</dbReference>
<evidence type="ECO:0000256" key="3">
    <source>
        <dbReference type="ARBA" id="ARBA00023125"/>
    </source>
</evidence>
<dbReference type="SUPFAM" id="SSF57701">
    <property type="entry name" value="Zn2/Cys6 DNA-binding domain"/>
    <property type="match status" value="1"/>
</dbReference>
<dbReference type="Proteomes" id="UP001305414">
    <property type="component" value="Unassembled WGS sequence"/>
</dbReference>
<dbReference type="PROSITE" id="PS00463">
    <property type="entry name" value="ZN2_CY6_FUNGAL_1"/>
    <property type="match status" value="1"/>
</dbReference>
<evidence type="ECO:0000256" key="4">
    <source>
        <dbReference type="ARBA" id="ARBA00023242"/>
    </source>
</evidence>
<dbReference type="PROSITE" id="PS50048">
    <property type="entry name" value="ZN2_CY6_FUNGAL_2"/>
    <property type="match status" value="1"/>
</dbReference>
<evidence type="ECO:0000313" key="7">
    <source>
        <dbReference type="EMBL" id="KAK5627723.1"/>
    </source>
</evidence>
<dbReference type="AlphaFoldDB" id="A0AAN7UHD2"/>
<feature type="coiled-coil region" evidence="5">
    <location>
        <begin position="82"/>
        <end position="109"/>
    </location>
</feature>
<dbReference type="Gene3D" id="4.10.240.10">
    <property type="entry name" value="Zn(2)-C6 fungal-type DNA-binding domain"/>
    <property type="match status" value="1"/>
</dbReference>
<comment type="subcellular location">
    <subcellularLocation>
        <location evidence="1">Nucleus</location>
    </subcellularLocation>
</comment>
<gene>
    <name evidence="7" type="ORF">RRF57_003438</name>
</gene>